<dbReference type="Gene3D" id="1.20.1290.10">
    <property type="entry name" value="AhpD-like"/>
    <property type="match status" value="1"/>
</dbReference>
<dbReference type="Proteomes" id="UP000317496">
    <property type="component" value="Chromosome"/>
</dbReference>
<evidence type="ECO:0000313" key="2">
    <source>
        <dbReference type="EMBL" id="QDO97948.1"/>
    </source>
</evidence>
<reference evidence="2 3" key="1">
    <citation type="submission" date="2019-07" db="EMBL/GenBank/DDBJ databases">
        <title>Genome sequencing for Ferrovibrio sp. K5.</title>
        <authorList>
            <person name="Park S.-J."/>
        </authorList>
    </citation>
    <scope>NUCLEOTIDE SEQUENCE [LARGE SCALE GENOMIC DNA]</scope>
    <source>
        <strain evidence="2 3">K5</strain>
    </source>
</reference>
<name>A0A516H2E6_9PROT</name>
<evidence type="ECO:0000259" key="1">
    <source>
        <dbReference type="Pfam" id="PF02627"/>
    </source>
</evidence>
<dbReference type="RefSeq" id="WP_144068929.1">
    <property type="nucleotide sequence ID" value="NZ_CP041636.1"/>
</dbReference>
<dbReference type="InterPro" id="IPR003779">
    <property type="entry name" value="CMD-like"/>
</dbReference>
<gene>
    <name evidence="2" type="primary">pcaC</name>
    <name evidence="2" type="ORF">FNB15_12015</name>
</gene>
<dbReference type="InterPro" id="IPR052512">
    <property type="entry name" value="4CMD/NDH-1_regulator"/>
</dbReference>
<dbReference type="EC" id="4.1.1.44" evidence="2"/>
<sequence>MDDKDRYDAGMKVRRGVLGDAHVDRSLTKISDFNGDFQNFITRYAWGEVWTDTTLDRKTRSCMVLSTMIALNRIDEFKLHVKAAFNNGLTKDDIRAVIKQAAVYCGVPAGNSATHWAEEVFAQMEKDGHKF</sequence>
<accession>A0A516H2E6</accession>
<dbReference type="OrthoDB" id="7507676at2"/>
<dbReference type="SUPFAM" id="SSF69118">
    <property type="entry name" value="AhpD-like"/>
    <property type="match status" value="1"/>
</dbReference>
<feature type="domain" description="Carboxymuconolactone decarboxylase-like" evidence="1">
    <location>
        <begin position="36"/>
        <end position="119"/>
    </location>
</feature>
<dbReference type="EMBL" id="CP041636">
    <property type="protein sequence ID" value="QDO97948.1"/>
    <property type="molecule type" value="Genomic_DNA"/>
</dbReference>
<dbReference type="PANTHER" id="PTHR33570">
    <property type="entry name" value="4-CARBOXYMUCONOLACTONE DECARBOXYLASE FAMILY PROTEIN"/>
    <property type="match status" value="1"/>
</dbReference>
<dbReference type="InterPro" id="IPR029032">
    <property type="entry name" value="AhpD-like"/>
</dbReference>
<dbReference type="PANTHER" id="PTHR33570:SF2">
    <property type="entry name" value="CARBOXYMUCONOLACTONE DECARBOXYLASE-LIKE DOMAIN-CONTAINING PROTEIN"/>
    <property type="match status" value="1"/>
</dbReference>
<dbReference type="NCBIfam" id="TIGR02425">
    <property type="entry name" value="decarb_PcaC"/>
    <property type="match status" value="1"/>
</dbReference>
<dbReference type="GO" id="GO:0047575">
    <property type="term" value="F:4-carboxymuconolactone decarboxylase activity"/>
    <property type="evidence" value="ECO:0007669"/>
    <property type="project" value="UniProtKB-EC"/>
</dbReference>
<keyword evidence="2" id="KW-0456">Lyase</keyword>
<protein>
    <submittedName>
        <fullName evidence="2">4-carboxymuconolactone decarboxylase</fullName>
        <ecNumber evidence="2">4.1.1.44</ecNumber>
    </submittedName>
</protein>
<dbReference type="InterPro" id="IPR012788">
    <property type="entry name" value="Decarb_PcaC"/>
</dbReference>
<dbReference type="GO" id="GO:0051920">
    <property type="term" value="F:peroxiredoxin activity"/>
    <property type="evidence" value="ECO:0007669"/>
    <property type="project" value="InterPro"/>
</dbReference>
<dbReference type="AlphaFoldDB" id="A0A516H2E6"/>
<organism evidence="2 3">
    <name type="scientific">Ferrovibrio terrae</name>
    <dbReference type="NCBI Taxonomy" id="2594003"/>
    <lineage>
        <taxon>Bacteria</taxon>
        <taxon>Pseudomonadati</taxon>
        <taxon>Pseudomonadota</taxon>
        <taxon>Alphaproteobacteria</taxon>
        <taxon>Rhodospirillales</taxon>
        <taxon>Rhodospirillaceae</taxon>
        <taxon>Ferrovibrio</taxon>
    </lineage>
</organism>
<keyword evidence="3" id="KW-1185">Reference proteome</keyword>
<proteinExistence type="predicted"/>
<dbReference type="KEGG" id="fer:FNB15_12015"/>
<dbReference type="Pfam" id="PF02627">
    <property type="entry name" value="CMD"/>
    <property type="match status" value="1"/>
</dbReference>
<evidence type="ECO:0000313" key="3">
    <source>
        <dbReference type="Proteomes" id="UP000317496"/>
    </source>
</evidence>